<dbReference type="Proteomes" id="UP001183226">
    <property type="component" value="Unassembled WGS sequence"/>
</dbReference>
<evidence type="ECO:0000313" key="7">
    <source>
        <dbReference type="Proteomes" id="UP001183226"/>
    </source>
</evidence>
<evidence type="ECO:0000259" key="5">
    <source>
        <dbReference type="PROSITE" id="PS50968"/>
    </source>
</evidence>
<feature type="compositionally biased region" description="Low complexity" evidence="4">
    <location>
        <begin position="71"/>
        <end position="98"/>
    </location>
</feature>
<dbReference type="EMBL" id="JAVREK010000020">
    <property type="protein sequence ID" value="MDT0303932.1"/>
    <property type="molecule type" value="Genomic_DNA"/>
</dbReference>
<dbReference type="SUPFAM" id="SSF51230">
    <property type="entry name" value="Single hybrid motif"/>
    <property type="match status" value="1"/>
</dbReference>
<feature type="region of interest" description="Disordered" evidence="4">
    <location>
        <begin position="67"/>
        <end position="98"/>
    </location>
</feature>
<dbReference type="RefSeq" id="WP_311546426.1">
    <property type="nucleotide sequence ID" value="NZ_JAVREK010000020.1"/>
</dbReference>
<proteinExistence type="predicted"/>
<accession>A0ABU2KXA5</accession>
<dbReference type="Gene3D" id="2.40.50.100">
    <property type="match status" value="1"/>
</dbReference>
<keyword evidence="3" id="KW-0444">Lipid biosynthesis</keyword>
<dbReference type="InterPro" id="IPR001249">
    <property type="entry name" value="AcCoA_biotinCC"/>
</dbReference>
<dbReference type="PROSITE" id="PS50968">
    <property type="entry name" value="BIOTINYL_LIPOYL"/>
    <property type="match status" value="1"/>
</dbReference>
<comment type="function">
    <text evidence="3">This protein is a component of the acetyl coenzyme A carboxylase complex; first, biotin carboxylase catalyzes the carboxylation of the carrier protein and then the transcarboxylase transfers the carboxyl group to form malonyl-CoA.</text>
</comment>
<evidence type="ECO:0000313" key="6">
    <source>
        <dbReference type="EMBL" id="MDT0303932.1"/>
    </source>
</evidence>
<keyword evidence="2 3" id="KW-0092">Biotin</keyword>
<dbReference type="InterPro" id="IPR000089">
    <property type="entry name" value="Biotin_lipoyl"/>
</dbReference>
<dbReference type="InterPro" id="IPR011053">
    <property type="entry name" value="Single_hybrid_motif"/>
</dbReference>
<evidence type="ECO:0000256" key="2">
    <source>
        <dbReference type="ARBA" id="ARBA00023267"/>
    </source>
</evidence>
<keyword evidence="7" id="KW-1185">Reference proteome</keyword>
<keyword evidence="3" id="KW-0443">Lipid metabolism</keyword>
<keyword evidence="3" id="KW-0275">Fatty acid biosynthesis</keyword>
<dbReference type="InterPro" id="IPR050709">
    <property type="entry name" value="Biotin_Carboxyl_Carrier/Decarb"/>
</dbReference>
<dbReference type="Pfam" id="PF00364">
    <property type="entry name" value="Biotin_lipoyl"/>
    <property type="match status" value="1"/>
</dbReference>
<organism evidence="6 7">
    <name type="scientific">Streptomonospora wellingtoniae</name>
    <dbReference type="NCBI Taxonomy" id="3075544"/>
    <lineage>
        <taxon>Bacteria</taxon>
        <taxon>Bacillati</taxon>
        <taxon>Actinomycetota</taxon>
        <taxon>Actinomycetes</taxon>
        <taxon>Streptosporangiales</taxon>
        <taxon>Nocardiopsidaceae</taxon>
        <taxon>Streptomonospora</taxon>
    </lineage>
</organism>
<gene>
    <name evidence="6" type="ORF">RM446_17580</name>
</gene>
<sequence>MTHQSADEPVPAEESAQPRPAPDALALGGLLEEACRQAARFLTEASRAPRAIRIRVGEVSFDAEWADSDGPDAAASASPPPVNGAATQRGAPEAGSVAAPEAVVVSPSVGVYYEAPEPAADPFVREGDLVRAGAQVAIVEVMKLMVPVVAEREGRIAEVLKKNGDSVEYGEQLFVLEPGAGDD</sequence>
<comment type="caution">
    <text evidence="6">The sequence shown here is derived from an EMBL/GenBank/DDBJ whole genome shotgun (WGS) entry which is preliminary data.</text>
</comment>
<name>A0ABU2KXA5_9ACTN</name>
<dbReference type="PANTHER" id="PTHR45266">
    <property type="entry name" value="OXALOACETATE DECARBOXYLASE ALPHA CHAIN"/>
    <property type="match status" value="1"/>
</dbReference>
<dbReference type="PANTHER" id="PTHR45266:SF3">
    <property type="entry name" value="OXALOACETATE DECARBOXYLASE ALPHA CHAIN"/>
    <property type="match status" value="1"/>
</dbReference>
<protein>
    <recommendedName>
        <fullName evidence="1 3">Biotin carboxyl carrier protein of acetyl-CoA carboxylase</fullName>
    </recommendedName>
</protein>
<dbReference type="CDD" id="cd06850">
    <property type="entry name" value="biotinyl_domain"/>
    <property type="match status" value="1"/>
</dbReference>
<feature type="region of interest" description="Disordered" evidence="4">
    <location>
        <begin position="1"/>
        <end position="25"/>
    </location>
</feature>
<keyword evidence="3" id="KW-0276">Fatty acid metabolism</keyword>
<reference evidence="7" key="1">
    <citation type="submission" date="2023-07" db="EMBL/GenBank/DDBJ databases">
        <title>30 novel species of actinomycetes from the DSMZ collection.</title>
        <authorList>
            <person name="Nouioui I."/>
        </authorList>
    </citation>
    <scope>NUCLEOTIDE SEQUENCE [LARGE SCALE GENOMIC DNA]</scope>
    <source>
        <strain evidence="7">DSM 45055</strain>
    </source>
</reference>
<evidence type="ECO:0000256" key="1">
    <source>
        <dbReference type="ARBA" id="ARBA00017562"/>
    </source>
</evidence>
<dbReference type="PRINTS" id="PR01071">
    <property type="entry name" value="ACOABIOTINCC"/>
</dbReference>
<comment type="pathway">
    <text evidence="3">Lipid metabolism; fatty acid biosynthesis.</text>
</comment>
<evidence type="ECO:0000256" key="3">
    <source>
        <dbReference type="RuleBase" id="RU364072"/>
    </source>
</evidence>
<evidence type="ECO:0000256" key="4">
    <source>
        <dbReference type="SAM" id="MobiDB-lite"/>
    </source>
</evidence>
<feature type="domain" description="Lipoyl-binding" evidence="5">
    <location>
        <begin position="101"/>
        <end position="177"/>
    </location>
</feature>